<organism evidence="1 2">
    <name type="scientific">Paenibacillus arenilitoris</name>
    <dbReference type="NCBI Taxonomy" id="2772299"/>
    <lineage>
        <taxon>Bacteria</taxon>
        <taxon>Bacillati</taxon>
        <taxon>Bacillota</taxon>
        <taxon>Bacilli</taxon>
        <taxon>Bacillales</taxon>
        <taxon>Paenibacillaceae</taxon>
        <taxon>Paenibacillus</taxon>
    </lineage>
</organism>
<accession>A0A927H9M9</accession>
<reference evidence="1" key="1">
    <citation type="submission" date="2020-09" db="EMBL/GenBank/DDBJ databases">
        <title>A novel bacterium of genus Paenibacillus, isolated from South China Sea.</title>
        <authorList>
            <person name="Huang H."/>
            <person name="Mo K."/>
            <person name="Hu Y."/>
        </authorList>
    </citation>
    <scope>NUCLEOTIDE SEQUENCE</scope>
    <source>
        <strain evidence="1">IB182493</strain>
    </source>
</reference>
<dbReference type="Pfam" id="PF07386">
    <property type="entry name" value="DUF1499"/>
    <property type="match status" value="1"/>
</dbReference>
<comment type="caution">
    <text evidence="1">The sequence shown here is derived from an EMBL/GenBank/DDBJ whole genome shotgun (WGS) entry which is preliminary data.</text>
</comment>
<dbReference type="Proteomes" id="UP000632125">
    <property type="component" value="Unassembled WGS sequence"/>
</dbReference>
<dbReference type="AlphaFoldDB" id="A0A927H9M9"/>
<protein>
    <submittedName>
        <fullName evidence="1">DUF1499 domain-containing protein</fullName>
    </submittedName>
</protein>
<gene>
    <name evidence="1" type="ORF">IDH41_29955</name>
</gene>
<dbReference type="InterPro" id="IPR010865">
    <property type="entry name" value="DUF1499"/>
</dbReference>
<evidence type="ECO:0000313" key="2">
    <source>
        <dbReference type="Proteomes" id="UP000632125"/>
    </source>
</evidence>
<sequence length="148" mass="16659">MNHGIIESNVHRCRRGRSSLLKRTLIGLLRSHEQTGDKAKDPLLKSHFYKLSKDKAWEEVISTLKKMQGYKVLHEVQSVGEIVLEKRTAFGRTMDITVSVISVTPIQSAVDIYSASRGSLGDLGSNYRVILDLYRTLDKKLAAFKVNS</sequence>
<evidence type="ECO:0000313" key="1">
    <source>
        <dbReference type="EMBL" id="MBD2872792.1"/>
    </source>
</evidence>
<proteinExistence type="predicted"/>
<dbReference type="EMBL" id="JACXIY010000060">
    <property type="protein sequence ID" value="MBD2872792.1"/>
    <property type="molecule type" value="Genomic_DNA"/>
</dbReference>
<name>A0A927H9M9_9BACL</name>
<keyword evidence="2" id="KW-1185">Reference proteome</keyword>